<evidence type="ECO:0000313" key="2">
    <source>
        <dbReference type="Proteomes" id="UP001154015"/>
    </source>
</evidence>
<keyword evidence="2" id="KW-1185">Reference proteome</keyword>
<name>A0ABM9H786_STRGL</name>
<gene>
    <name evidence="1" type="ORF">SGL43_06570</name>
</gene>
<dbReference type="EMBL" id="CAKXYP010000025">
    <property type="protein sequence ID" value="CAH9419515.1"/>
    <property type="molecule type" value="Genomic_DNA"/>
</dbReference>
<sequence>MIQYSAFRTWQAMQKRSNNSILALSVGAYHVQQDMNQAPDPKIRASTLLNAVPQTERLDVTAADAKKIFGSAAADMAMLAIPQVMALHIELCVGTIKECQRFPRLINKRSDPGEWSVPVLHETLRFGKTETVADELLGFCLKWRNAMMHGAGKVNKKLIGRWKGLSPAAVARWESLAGRPFTYTKVDLPPTLGWPEIMATLAVTKESAYEINGRVQHALTRAQWAQVISRDYRDTTAVGRRRFNAAPAGHGLTGPEQDQVVQRLQGHALTYYRDLAMTPVELKAGRDAVR</sequence>
<evidence type="ECO:0000313" key="1">
    <source>
        <dbReference type="EMBL" id="CAH9419515.1"/>
    </source>
</evidence>
<accession>A0ABM9H786</accession>
<protein>
    <recommendedName>
        <fullName evidence="3">Integrase</fullName>
    </recommendedName>
</protein>
<proteinExistence type="predicted"/>
<comment type="caution">
    <text evidence="1">The sequence shown here is derived from an EMBL/GenBank/DDBJ whole genome shotgun (WGS) entry which is preliminary data.</text>
</comment>
<evidence type="ECO:0008006" key="3">
    <source>
        <dbReference type="Google" id="ProtNLM"/>
    </source>
</evidence>
<dbReference type="Proteomes" id="UP001154015">
    <property type="component" value="Unassembled WGS sequence"/>
</dbReference>
<dbReference type="RefSeq" id="WP_318575487.1">
    <property type="nucleotide sequence ID" value="NZ_CAKXYP010000025.1"/>
</dbReference>
<reference evidence="1" key="1">
    <citation type="submission" date="2022-03" db="EMBL/GenBank/DDBJ databases">
        <authorList>
            <person name="Leyn A S."/>
        </authorList>
    </citation>
    <scope>NUCLEOTIDE SEQUENCE</scope>
    <source>
        <strain evidence="1">Streptomyces globisporus 4-3</strain>
    </source>
</reference>
<organism evidence="1 2">
    <name type="scientific">Streptomyces globisporus</name>
    <dbReference type="NCBI Taxonomy" id="1908"/>
    <lineage>
        <taxon>Bacteria</taxon>
        <taxon>Bacillati</taxon>
        <taxon>Actinomycetota</taxon>
        <taxon>Actinomycetes</taxon>
        <taxon>Kitasatosporales</taxon>
        <taxon>Streptomycetaceae</taxon>
        <taxon>Streptomyces</taxon>
    </lineage>
</organism>